<keyword evidence="6" id="KW-1185">Reference proteome</keyword>
<feature type="chain" id="PRO_5040992992" evidence="3">
    <location>
        <begin position="26"/>
        <end position="295"/>
    </location>
</feature>
<dbReference type="PANTHER" id="PTHR35936:SF17">
    <property type="entry name" value="ARGININE-BINDING EXTRACELLULAR PROTEIN ARTP"/>
    <property type="match status" value="1"/>
</dbReference>
<evidence type="ECO:0000313" key="6">
    <source>
        <dbReference type="Proteomes" id="UP001144323"/>
    </source>
</evidence>
<dbReference type="PANTHER" id="PTHR35936">
    <property type="entry name" value="MEMBRANE-BOUND LYTIC MUREIN TRANSGLYCOSYLASE F"/>
    <property type="match status" value="1"/>
</dbReference>
<gene>
    <name evidence="5" type="ORF">LMG27198_27560</name>
</gene>
<dbReference type="SMART" id="SM00062">
    <property type="entry name" value="PBPb"/>
    <property type="match status" value="1"/>
</dbReference>
<evidence type="ECO:0000256" key="1">
    <source>
        <dbReference type="ARBA" id="ARBA00022729"/>
    </source>
</evidence>
<feature type="signal peptide" evidence="3">
    <location>
        <begin position="1"/>
        <end position="25"/>
    </location>
</feature>
<evidence type="ECO:0000256" key="3">
    <source>
        <dbReference type="SAM" id="SignalP"/>
    </source>
</evidence>
<evidence type="ECO:0000313" key="5">
    <source>
        <dbReference type="EMBL" id="GLI93764.1"/>
    </source>
</evidence>
<sequence>MTHLRHILAGLFAIGVSTSCAPAFAEATDSAKYKLTVCADPANLPYSNRALAGFENEIARVIAADLQMELDFFWFPEHQGFLRRSLLEGLCDAVMTVPASLGVVATTKPYFVSSYVAVTRASDQRRFTSFDDAWLKDARIGAQLVGKEGATTPPAMALGRRGVDAHLELFPMWAEDESANPQGEIVTAVATGRIDVAFVWGPFGGYFAKPYGDALKVEPIAGDPKSPEQPFTYPMSIGVRKSDVALRDRLDGALARHGDEIQQILKAHGVPLVAEQSSKPLIEQASSPASSTSTR</sequence>
<dbReference type="RefSeq" id="WP_281803769.1">
    <property type="nucleotide sequence ID" value="NZ_BSEC01000001.1"/>
</dbReference>
<dbReference type="SUPFAM" id="SSF53850">
    <property type="entry name" value="Periplasmic binding protein-like II"/>
    <property type="match status" value="1"/>
</dbReference>
<dbReference type="PROSITE" id="PS51257">
    <property type="entry name" value="PROKAR_LIPOPROTEIN"/>
    <property type="match status" value="1"/>
</dbReference>
<organism evidence="5 6">
    <name type="scientific">Methylocystis echinoides</name>
    <dbReference type="NCBI Taxonomy" id="29468"/>
    <lineage>
        <taxon>Bacteria</taxon>
        <taxon>Pseudomonadati</taxon>
        <taxon>Pseudomonadota</taxon>
        <taxon>Alphaproteobacteria</taxon>
        <taxon>Hyphomicrobiales</taxon>
        <taxon>Methylocystaceae</taxon>
        <taxon>Methylocystis</taxon>
    </lineage>
</organism>
<feature type="domain" description="Solute-binding protein family 3/N-terminal" evidence="4">
    <location>
        <begin position="34"/>
        <end position="268"/>
    </location>
</feature>
<protein>
    <submittedName>
        <fullName evidence="5">Amino acid ABC transporter substrate-binding protein</fullName>
    </submittedName>
</protein>
<evidence type="ECO:0000256" key="2">
    <source>
        <dbReference type="SAM" id="MobiDB-lite"/>
    </source>
</evidence>
<dbReference type="Pfam" id="PF00497">
    <property type="entry name" value="SBP_bac_3"/>
    <property type="match status" value="1"/>
</dbReference>
<dbReference type="EMBL" id="BSEC01000001">
    <property type="protein sequence ID" value="GLI93764.1"/>
    <property type="molecule type" value="Genomic_DNA"/>
</dbReference>
<dbReference type="Gene3D" id="3.40.190.10">
    <property type="entry name" value="Periplasmic binding protein-like II"/>
    <property type="match status" value="2"/>
</dbReference>
<feature type="region of interest" description="Disordered" evidence="2">
    <location>
        <begin position="276"/>
        <end position="295"/>
    </location>
</feature>
<reference evidence="5" key="1">
    <citation type="journal article" date="2023" name="Int. J. Syst. Evol. Microbiol.">
        <title>Methylocystis iwaonis sp. nov., a type II methane-oxidizing bacterium from surface soil of a rice paddy field in Japan, and emended description of the genus Methylocystis (ex Whittenbury et al. 1970) Bowman et al. 1993.</title>
        <authorList>
            <person name="Kaise H."/>
            <person name="Sawadogo J.B."/>
            <person name="Alam M.S."/>
            <person name="Ueno C."/>
            <person name="Dianou D."/>
            <person name="Shinjo R."/>
            <person name="Asakawa S."/>
        </authorList>
    </citation>
    <scope>NUCLEOTIDE SEQUENCE</scope>
    <source>
        <strain evidence="5">LMG27198</strain>
    </source>
</reference>
<proteinExistence type="predicted"/>
<accession>A0A9W6GVG2</accession>
<dbReference type="AlphaFoldDB" id="A0A9W6GVG2"/>
<dbReference type="NCBIfam" id="TIGR03871">
    <property type="entry name" value="ABC_peri_MoxJ_2"/>
    <property type="match status" value="1"/>
</dbReference>
<dbReference type="InterPro" id="IPR022448">
    <property type="entry name" value="Quinoprotein_dehydrogenase"/>
</dbReference>
<keyword evidence="1 3" id="KW-0732">Signal</keyword>
<comment type="caution">
    <text evidence="5">The sequence shown here is derived from an EMBL/GenBank/DDBJ whole genome shotgun (WGS) entry which is preliminary data.</text>
</comment>
<name>A0A9W6GVG2_9HYPH</name>
<dbReference type="InterPro" id="IPR001638">
    <property type="entry name" value="Solute-binding_3/MltF_N"/>
</dbReference>
<dbReference type="Proteomes" id="UP001144323">
    <property type="component" value="Unassembled WGS sequence"/>
</dbReference>
<evidence type="ECO:0000259" key="4">
    <source>
        <dbReference type="SMART" id="SM00062"/>
    </source>
</evidence>